<dbReference type="AlphaFoldDB" id="A0A7R9CS13"/>
<accession>A0A7R9CS13</accession>
<gene>
    <name evidence="2" type="ORF">TPSB3V08_LOCUS2357</name>
</gene>
<keyword evidence="1" id="KW-1133">Transmembrane helix</keyword>
<feature type="transmembrane region" description="Helical" evidence="1">
    <location>
        <begin position="12"/>
        <end position="33"/>
    </location>
</feature>
<sequence length="414" mass="45747">MWLLPSSRRTFLFSSSLTTFTITIMATVLYSMVDNKRSSSCSRRFLSVSLRELYLDNKQQSVIEQITTYNLMYNMGMIATGSGSGGISSGVGHQGRSIPGHLYVTKRSSQGWCSWCLNPILPNFKQVSTVLTIIFKLVVSRPGVGMFPPWYLNPVLPTFKQIGPGGVRTRGSRSVDHVASMVSKPSTQRGLARPDTRTTLLGLPWKLWTYQDIIAATVTKRLTMTCSNSLSDKVCNCHRDMLSYATSLSDIVAATVTETLTLPCSISLSDTVLLKEAWWPPRWRVYAGLVMMLPASEALPEVTPSSTIPQCTQPRSDLLKYLSDLHATATLHTSLELAVLVKILGTVAAVPPPPISSPCASARSLLQKWVWAISRTWKAEAIPPRPKFAYDCSRPKITARSTFNIPFQTGRLTH</sequence>
<dbReference type="EMBL" id="OD000928">
    <property type="protein sequence ID" value="CAD7399885.1"/>
    <property type="molecule type" value="Genomic_DNA"/>
</dbReference>
<name>A0A7R9CS13_TIMPO</name>
<keyword evidence="1" id="KW-0472">Membrane</keyword>
<evidence type="ECO:0000256" key="1">
    <source>
        <dbReference type="SAM" id="Phobius"/>
    </source>
</evidence>
<evidence type="ECO:0000313" key="2">
    <source>
        <dbReference type="EMBL" id="CAD7399885.1"/>
    </source>
</evidence>
<reference evidence="2" key="1">
    <citation type="submission" date="2020-11" db="EMBL/GenBank/DDBJ databases">
        <authorList>
            <person name="Tran Van P."/>
        </authorList>
    </citation>
    <scope>NUCLEOTIDE SEQUENCE</scope>
</reference>
<keyword evidence="1" id="KW-0812">Transmembrane</keyword>
<organism evidence="2">
    <name type="scientific">Timema poppense</name>
    <name type="common">Walking stick</name>
    <dbReference type="NCBI Taxonomy" id="170557"/>
    <lineage>
        <taxon>Eukaryota</taxon>
        <taxon>Metazoa</taxon>
        <taxon>Ecdysozoa</taxon>
        <taxon>Arthropoda</taxon>
        <taxon>Hexapoda</taxon>
        <taxon>Insecta</taxon>
        <taxon>Pterygota</taxon>
        <taxon>Neoptera</taxon>
        <taxon>Polyneoptera</taxon>
        <taxon>Phasmatodea</taxon>
        <taxon>Timematodea</taxon>
        <taxon>Timematoidea</taxon>
        <taxon>Timematidae</taxon>
        <taxon>Timema</taxon>
    </lineage>
</organism>
<protein>
    <submittedName>
        <fullName evidence="2">Uncharacterized protein</fullName>
    </submittedName>
</protein>
<proteinExistence type="predicted"/>